<proteinExistence type="predicted"/>
<dbReference type="InterPro" id="IPR027806">
    <property type="entry name" value="HARBI1_dom"/>
</dbReference>
<protein>
    <recommendedName>
        <fullName evidence="3">DDE Tnp4 domain-containing protein</fullName>
    </recommendedName>
</protein>
<dbReference type="Pfam" id="PF13359">
    <property type="entry name" value="DDE_Tnp_4"/>
    <property type="match status" value="1"/>
</dbReference>
<evidence type="ECO:0000313" key="5">
    <source>
        <dbReference type="Proteomes" id="UP001159427"/>
    </source>
</evidence>
<accession>A0ABN8LW44</accession>
<gene>
    <name evidence="4" type="ORF">PEVE_00010892</name>
</gene>
<sequence>MPKNPNFSYEEYDRFSLDETNDAECLTECRFRKHDLQILLEVLNPAALQIYSNAIAEKGAALHNCFRFVDSLILRPVCRPGEHQRVIYNAHKRVHALKCQCVALPNGLIGNLYGPVEGRKHDTGMLADSGLLQDLQRFANSPAGNPFCLYGDPACPHRIYLQTLFRNRALTAPMIAFNQSMSTVRESVEWLFNDIVNYFKFMDFKKNQKLALVV</sequence>
<comment type="cofactor">
    <cofactor evidence="1">
        <name>a divalent metal cation</name>
        <dbReference type="ChEBI" id="CHEBI:60240"/>
    </cofactor>
</comment>
<reference evidence="4 5" key="1">
    <citation type="submission" date="2022-05" db="EMBL/GenBank/DDBJ databases">
        <authorList>
            <consortium name="Genoscope - CEA"/>
            <person name="William W."/>
        </authorList>
    </citation>
    <scope>NUCLEOTIDE SEQUENCE [LARGE SCALE GENOMIC DNA]</scope>
</reference>
<comment type="caution">
    <text evidence="4">The sequence shown here is derived from an EMBL/GenBank/DDBJ whole genome shotgun (WGS) entry which is preliminary data.</text>
</comment>
<keyword evidence="5" id="KW-1185">Reference proteome</keyword>
<evidence type="ECO:0000259" key="3">
    <source>
        <dbReference type="Pfam" id="PF13359"/>
    </source>
</evidence>
<feature type="domain" description="DDE Tnp4" evidence="3">
    <location>
        <begin position="78"/>
        <end position="202"/>
    </location>
</feature>
<dbReference type="Proteomes" id="UP001159427">
    <property type="component" value="Unassembled WGS sequence"/>
</dbReference>
<keyword evidence="2" id="KW-0479">Metal-binding</keyword>
<evidence type="ECO:0000313" key="4">
    <source>
        <dbReference type="EMBL" id="CAH3021331.1"/>
    </source>
</evidence>
<name>A0ABN8LW44_9CNID</name>
<evidence type="ECO:0000256" key="2">
    <source>
        <dbReference type="ARBA" id="ARBA00022723"/>
    </source>
</evidence>
<evidence type="ECO:0000256" key="1">
    <source>
        <dbReference type="ARBA" id="ARBA00001968"/>
    </source>
</evidence>
<dbReference type="EMBL" id="CALNXI010000178">
    <property type="protein sequence ID" value="CAH3021331.1"/>
    <property type="molecule type" value="Genomic_DNA"/>
</dbReference>
<organism evidence="4 5">
    <name type="scientific">Porites evermanni</name>
    <dbReference type="NCBI Taxonomy" id="104178"/>
    <lineage>
        <taxon>Eukaryota</taxon>
        <taxon>Metazoa</taxon>
        <taxon>Cnidaria</taxon>
        <taxon>Anthozoa</taxon>
        <taxon>Hexacorallia</taxon>
        <taxon>Scleractinia</taxon>
        <taxon>Fungiina</taxon>
        <taxon>Poritidae</taxon>
        <taxon>Porites</taxon>
    </lineage>
</organism>